<dbReference type="Gene3D" id="1.10.10.10">
    <property type="entry name" value="Winged helix-like DNA-binding domain superfamily/Winged helix DNA-binding domain"/>
    <property type="match status" value="1"/>
</dbReference>
<sequence length="97" mass="10842">MLFCGKPMNSSDTEQRAKIFAALSDPTRLRIVELLAEKGELSSSEIAHQLEISLALLCHHIKVLVEAGLVQTRKEGQTKYSSLNRELMMACFTSFTQ</sequence>
<dbReference type="CDD" id="cd00090">
    <property type="entry name" value="HTH_ARSR"/>
    <property type="match status" value="1"/>
</dbReference>
<evidence type="ECO:0000256" key="1">
    <source>
        <dbReference type="ARBA" id="ARBA00023015"/>
    </source>
</evidence>
<dbReference type="InterPro" id="IPR036390">
    <property type="entry name" value="WH_DNA-bd_sf"/>
</dbReference>
<dbReference type="STRING" id="1781255.BH720_02490"/>
<dbReference type="Pfam" id="PF12840">
    <property type="entry name" value="HTH_20"/>
    <property type="match status" value="1"/>
</dbReference>
<dbReference type="GO" id="GO:0003700">
    <property type="term" value="F:DNA-binding transcription factor activity"/>
    <property type="evidence" value="ECO:0007669"/>
    <property type="project" value="InterPro"/>
</dbReference>
<dbReference type="PANTHER" id="PTHR43132:SF2">
    <property type="entry name" value="ARSENICAL RESISTANCE OPERON REPRESSOR ARSR-RELATED"/>
    <property type="match status" value="1"/>
</dbReference>
<evidence type="ECO:0000256" key="3">
    <source>
        <dbReference type="ARBA" id="ARBA00023163"/>
    </source>
</evidence>
<evidence type="ECO:0000259" key="4">
    <source>
        <dbReference type="PROSITE" id="PS50987"/>
    </source>
</evidence>
<evidence type="ECO:0000256" key="2">
    <source>
        <dbReference type="ARBA" id="ARBA00023125"/>
    </source>
</evidence>
<dbReference type="GO" id="GO:0003677">
    <property type="term" value="F:DNA binding"/>
    <property type="evidence" value="ECO:0007669"/>
    <property type="project" value="UniProtKB-KW"/>
</dbReference>
<dbReference type="InterPro" id="IPR036388">
    <property type="entry name" value="WH-like_DNA-bd_sf"/>
</dbReference>
<dbReference type="AlphaFoldDB" id="A0A1E5QQH0"/>
<dbReference type="InterPro" id="IPR051011">
    <property type="entry name" value="Metal_resp_trans_reg"/>
</dbReference>
<reference evidence="5" key="1">
    <citation type="submission" date="2016-09" db="EMBL/GenBank/DDBJ databases">
        <title>Draft genome of thermotolerant cyanobacterium Desertifilum sp. strain IPPAS B-1220.</title>
        <authorList>
            <person name="Sinetova M.A."/>
            <person name="Bolakhan K."/>
            <person name="Zayadan B.K."/>
            <person name="Mironov K.S."/>
            <person name="Ustinova V."/>
            <person name="Kupriyanova E.V."/>
            <person name="Sidorov R.A."/>
            <person name="Skrypnik A.N."/>
            <person name="Gogoleva N.E."/>
            <person name="Gogolev Y.V."/>
            <person name="Los D.A."/>
        </authorList>
    </citation>
    <scope>NUCLEOTIDE SEQUENCE [LARGE SCALE GENOMIC DNA]</scope>
    <source>
        <strain evidence="5">IPPAS B-1220</strain>
    </source>
</reference>
<dbReference type="PRINTS" id="PR00778">
    <property type="entry name" value="HTHARSR"/>
</dbReference>
<dbReference type="PROSITE" id="PS50987">
    <property type="entry name" value="HTH_ARSR_2"/>
    <property type="match status" value="1"/>
</dbReference>
<keyword evidence="1" id="KW-0805">Transcription regulation</keyword>
<evidence type="ECO:0000313" key="5">
    <source>
        <dbReference type="EMBL" id="OEJ76864.1"/>
    </source>
</evidence>
<protein>
    <submittedName>
        <fullName evidence="5">Transcriptional regulator</fullName>
    </submittedName>
</protein>
<dbReference type="InterPro" id="IPR001845">
    <property type="entry name" value="HTH_ArsR_DNA-bd_dom"/>
</dbReference>
<organism evidence="5">
    <name type="scientific">Desertifilum tharense IPPAS B-1220</name>
    <dbReference type="NCBI Taxonomy" id="1781255"/>
    <lineage>
        <taxon>Bacteria</taxon>
        <taxon>Bacillati</taxon>
        <taxon>Cyanobacteriota</taxon>
        <taxon>Cyanophyceae</taxon>
        <taxon>Desertifilales</taxon>
        <taxon>Desertifilaceae</taxon>
        <taxon>Desertifilum</taxon>
    </lineage>
</organism>
<dbReference type="PANTHER" id="PTHR43132">
    <property type="entry name" value="ARSENICAL RESISTANCE OPERON REPRESSOR ARSR-RELATED"/>
    <property type="match status" value="1"/>
</dbReference>
<dbReference type="SUPFAM" id="SSF46785">
    <property type="entry name" value="Winged helix' DNA-binding domain"/>
    <property type="match status" value="1"/>
</dbReference>
<feature type="domain" description="HTH arsR-type" evidence="4">
    <location>
        <begin position="8"/>
        <end position="97"/>
    </location>
</feature>
<dbReference type="NCBIfam" id="NF033788">
    <property type="entry name" value="HTH_metalloreg"/>
    <property type="match status" value="1"/>
</dbReference>
<dbReference type="EMBL" id="MJGC01000025">
    <property type="protein sequence ID" value="OEJ76864.1"/>
    <property type="molecule type" value="Genomic_DNA"/>
</dbReference>
<dbReference type="SMART" id="SM00418">
    <property type="entry name" value="HTH_ARSR"/>
    <property type="match status" value="1"/>
</dbReference>
<keyword evidence="2" id="KW-0238">DNA-binding</keyword>
<accession>A0A1E5QQH0</accession>
<proteinExistence type="predicted"/>
<comment type="caution">
    <text evidence="5">The sequence shown here is derived from an EMBL/GenBank/DDBJ whole genome shotgun (WGS) entry which is preliminary data.</text>
</comment>
<name>A0A1E5QQH0_9CYAN</name>
<keyword evidence="3" id="KW-0804">Transcription</keyword>
<dbReference type="InterPro" id="IPR011991">
    <property type="entry name" value="ArsR-like_HTH"/>
</dbReference>
<gene>
    <name evidence="5" type="ORF">BH720_02490</name>
</gene>